<dbReference type="InterPro" id="IPR001078">
    <property type="entry name" value="2-oxoacid_DH_actylTfrase"/>
</dbReference>
<dbReference type="Pfam" id="PF00364">
    <property type="entry name" value="Biotin_lipoyl"/>
    <property type="match status" value="1"/>
</dbReference>
<dbReference type="PROSITE" id="PS51826">
    <property type="entry name" value="PSBD"/>
    <property type="match status" value="1"/>
</dbReference>
<comment type="subunit">
    <text evidence="2">Forms a 24-polypeptide structural core with octahedral symmetry.</text>
</comment>
<dbReference type="GO" id="GO:0045254">
    <property type="term" value="C:pyruvate dehydrogenase complex"/>
    <property type="evidence" value="ECO:0007669"/>
    <property type="project" value="UniProtKB-UniRule"/>
</dbReference>
<dbReference type="PANTHER" id="PTHR23151">
    <property type="entry name" value="DIHYDROLIPOAMIDE ACETYL/SUCCINYL-TRANSFERASE-RELATED"/>
    <property type="match status" value="1"/>
</dbReference>
<dbReference type="SUPFAM" id="SSF52777">
    <property type="entry name" value="CoA-dependent acyltransferases"/>
    <property type="match status" value="1"/>
</dbReference>
<comment type="function">
    <text evidence="6">The pyruvate dehydrogenase complex catalyzes the overall conversion of pyruvate to acetyl-CoA and CO(2). It contains multiple copies of three enzymatic components: pyruvate dehydrogenase (E1), dihydrolipoamide acetyltransferase (E2) and lipoamide dehydrogenase (E3).</text>
</comment>
<dbReference type="Gene3D" id="4.10.320.10">
    <property type="entry name" value="E3-binding domain"/>
    <property type="match status" value="1"/>
</dbReference>
<keyword evidence="11" id="KW-0670">Pyruvate</keyword>
<evidence type="ECO:0000256" key="4">
    <source>
        <dbReference type="ARBA" id="ARBA00022823"/>
    </source>
</evidence>
<evidence type="ECO:0000256" key="3">
    <source>
        <dbReference type="ARBA" id="ARBA00022679"/>
    </source>
</evidence>
<evidence type="ECO:0000256" key="2">
    <source>
        <dbReference type="ARBA" id="ARBA00011484"/>
    </source>
</evidence>
<gene>
    <name evidence="11" type="ORF">ABS251_00130</name>
</gene>
<name>A0AAU8MMC2_9RICK</name>
<dbReference type="GO" id="GO:0004742">
    <property type="term" value="F:dihydrolipoyllysine-residue acetyltransferase activity"/>
    <property type="evidence" value="ECO:0007669"/>
    <property type="project" value="UniProtKB-UniRule"/>
</dbReference>
<reference evidence="11" key="1">
    <citation type="submission" date="2024-06" db="EMBL/GenBank/DDBJ databases">
        <authorList>
            <person name="Al-Khalidi N."/>
            <person name="Al-Zurfi S.M."/>
            <person name="Lahuf A."/>
        </authorList>
    </citation>
    <scope>NUCLEOTIDE SEQUENCE</scope>
    <source>
        <strain evidence="11">Karbala-1</strain>
    </source>
</reference>
<proteinExistence type="inferred from homology"/>
<dbReference type="InterPro" id="IPR011053">
    <property type="entry name" value="Single_hybrid_motif"/>
</dbReference>
<dbReference type="PROSITE" id="PS50968">
    <property type="entry name" value="BIOTINYL_LIPOYL"/>
    <property type="match status" value="1"/>
</dbReference>
<dbReference type="EC" id="2.3.1.12" evidence="8"/>
<accession>A0AAU8MMC2</accession>
<keyword evidence="4 8" id="KW-0450">Lipoyl</keyword>
<evidence type="ECO:0000256" key="7">
    <source>
        <dbReference type="ARBA" id="ARBA00048370"/>
    </source>
</evidence>
<organism evidence="11">
    <name type="scientific">Wolbachia endosymbiont of Ephestia elutella</name>
    <dbReference type="NCBI Taxonomy" id="3231696"/>
    <lineage>
        <taxon>Bacteria</taxon>
        <taxon>Pseudomonadati</taxon>
        <taxon>Pseudomonadota</taxon>
        <taxon>Alphaproteobacteria</taxon>
        <taxon>Rickettsiales</taxon>
        <taxon>Anaplasmataceae</taxon>
        <taxon>Wolbachieae</taxon>
        <taxon>Wolbachia</taxon>
    </lineage>
</organism>
<comment type="cofactor">
    <cofactor evidence="8">
        <name>(R)-lipoate</name>
        <dbReference type="ChEBI" id="CHEBI:83088"/>
    </cofactor>
    <text evidence="8">Binds 1 lipoyl cofactor covalently.</text>
</comment>
<dbReference type="CDD" id="cd06849">
    <property type="entry name" value="lipoyl_domain"/>
    <property type="match status" value="1"/>
</dbReference>
<dbReference type="NCBIfam" id="TIGR01349">
    <property type="entry name" value="PDHac_trf_mito"/>
    <property type="match status" value="1"/>
</dbReference>
<comment type="catalytic activity">
    <reaction evidence="7 8">
        <text>N(6)-[(R)-dihydrolipoyl]-L-lysyl-[protein] + acetyl-CoA = N(6)-[(R)-S(8)-acetyldihydrolipoyl]-L-lysyl-[protein] + CoA</text>
        <dbReference type="Rhea" id="RHEA:17017"/>
        <dbReference type="Rhea" id="RHEA-COMP:10475"/>
        <dbReference type="Rhea" id="RHEA-COMP:10478"/>
        <dbReference type="ChEBI" id="CHEBI:57287"/>
        <dbReference type="ChEBI" id="CHEBI:57288"/>
        <dbReference type="ChEBI" id="CHEBI:83100"/>
        <dbReference type="ChEBI" id="CHEBI:83111"/>
        <dbReference type="EC" id="2.3.1.12"/>
    </reaction>
</comment>
<evidence type="ECO:0000256" key="8">
    <source>
        <dbReference type="RuleBase" id="RU361137"/>
    </source>
</evidence>
<keyword evidence="3 8" id="KW-0808">Transferase</keyword>
<dbReference type="GO" id="GO:0006086">
    <property type="term" value="P:pyruvate decarboxylation to acetyl-CoA"/>
    <property type="evidence" value="ECO:0007669"/>
    <property type="project" value="InterPro"/>
</dbReference>
<protein>
    <recommendedName>
        <fullName evidence="8">Acetyltransferase component of pyruvate dehydrogenase complex</fullName>
        <ecNumber evidence="8">2.3.1.12</ecNumber>
    </recommendedName>
</protein>
<dbReference type="InterPro" id="IPR045257">
    <property type="entry name" value="E2/Pdx1"/>
</dbReference>
<evidence type="ECO:0000256" key="5">
    <source>
        <dbReference type="ARBA" id="ARBA00023315"/>
    </source>
</evidence>
<dbReference type="PANTHER" id="PTHR23151:SF90">
    <property type="entry name" value="DIHYDROLIPOYLLYSINE-RESIDUE ACETYLTRANSFERASE COMPONENT OF PYRUVATE DEHYDROGENASE COMPLEX, MITOCHONDRIAL-RELATED"/>
    <property type="match status" value="1"/>
</dbReference>
<dbReference type="Gene3D" id="2.40.50.100">
    <property type="match status" value="1"/>
</dbReference>
<dbReference type="AlphaFoldDB" id="A0AAU8MMC2"/>
<dbReference type="Gene3D" id="3.30.559.10">
    <property type="entry name" value="Chloramphenicol acetyltransferase-like domain"/>
    <property type="match status" value="1"/>
</dbReference>
<feature type="domain" description="Lipoyl-binding" evidence="9">
    <location>
        <begin position="2"/>
        <end position="80"/>
    </location>
</feature>
<dbReference type="FunFam" id="2.40.50.100:FF:000010">
    <property type="entry name" value="Acetyltransferase component of pyruvate dehydrogenase complex"/>
    <property type="match status" value="1"/>
</dbReference>
<dbReference type="EMBL" id="CP159923">
    <property type="protein sequence ID" value="XCO72553.1"/>
    <property type="molecule type" value="Genomic_DNA"/>
</dbReference>
<dbReference type="SUPFAM" id="SSF51230">
    <property type="entry name" value="Single hybrid motif"/>
    <property type="match status" value="1"/>
</dbReference>
<sequence>MPIEILMPALSPTMSKTGGKIVKWCKKEQDKVEIGDVIAEIETDKAIMEFESVDEGVLAKILVSEGTSGVPVNQLIALMLEEGEDKSALDLASAINTKVEKEVEADFSVSSNPSISSSSLMSSQCVTLGSKKEDRATENRIKVSPLAKKIAQKEGVDIKRLKGTGPYGRIIKADVLEFLDQTKSYERFEENTTVEVSNMRQVIAQRLVESKQNIPHFYLTVDCHVDKLISLKNEVNSANENNKVTINDLIIKAVAFSMKKFPDINSSWIDTKIVRYSNIDISIAVALEDGLITPIVKNADEKSVLSISKEVKDLVNRARSGKLRPEEFQGGGFTISNLGMFGIKTFSAIINPPQSCIMAVGASKKQPVVISEKIEIAEVMTVTLSVDHRAVDGALGAKFLNAFKYYIENPTVMLLEPLLL</sequence>
<dbReference type="SUPFAM" id="SSF47005">
    <property type="entry name" value="Peripheral subunit-binding domain of 2-oxo acid dehydrogenase complex"/>
    <property type="match status" value="1"/>
</dbReference>
<evidence type="ECO:0000256" key="1">
    <source>
        <dbReference type="ARBA" id="ARBA00007317"/>
    </source>
</evidence>
<dbReference type="InterPro" id="IPR004167">
    <property type="entry name" value="PSBD"/>
</dbReference>
<dbReference type="InterPro" id="IPR023213">
    <property type="entry name" value="CAT-like_dom_sf"/>
</dbReference>
<dbReference type="Pfam" id="PF00198">
    <property type="entry name" value="2-oxoacid_dh"/>
    <property type="match status" value="1"/>
</dbReference>
<dbReference type="InterPro" id="IPR000089">
    <property type="entry name" value="Biotin_lipoyl"/>
</dbReference>
<dbReference type="InterPro" id="IPR006257">
    <property type="entry name" value="LAT1"/>
</dbReference>
<dbReference type="InterPro" id="IPR036625">
    <property type="entry name" value="E3-bd_dom_sf"/>
</dbReference>
<evidence type="ECO:0000256" key="6">
    <source>
        <dbReference type="ARBA" id="ARBA00025211"/>
    </source>
</evidence>
<evidence type="ECO:0000313" key="11">
    <source>
        <dbReference type="EMBL" id="XCO72553.1"/>
    </source>
</evidence>
<keyword evidence="5 8" id="KW-0012">Acyltransferase</keyword>
<feature type="domain" description="Peripheral subunit-binding (PSBD)" evidence="10">
    <location>
        <begin position="142"/>
        <end position="179"/>
    </location>
</feature>
<dbReference type="Pfam" id="PF02817">
    <property type="entry name" value="E3_binding"/>
    <property type="match status" value="1"/>
</dbReference>
<evidence type="ECO:0000259" key="10">
    <source>
        <dbReference type="PROSITE" id="PS51826"/>
    </source>
</evidence>
<dbReference type="FunFam" id="3.30.559.10:FF:000003">
    <property type="entry name" value="Acetyltransferase component of pyruvate dehydrogenase complex"/>
    <property type="match status" value="1"/>
</dbReference>
<comment type="similarity">
    <text evidence="1 8">Belongs to the 2-oxoacid dehydrogenase family.</text>
</comment>
<evidence type="ECO:0000259" key="9">
    <source>
        <dbReference type="PROSITE" id="PS50968"/>
    </source>
</evidence>